<dbReference type="PANTHER" id="PTHR22642">
    <property type="entry name" value="IMIDAZOLONEPROPIONASE"/>
    <property type="match status" value="1"/>
</dbReference>
<dbReference type="Proteomes" id="UP000226079">
    <property type="component" value="Unassembled WGS sequence"/>
</dbReference>
<accession>A0A2A9CSD8</accession>
<dbReference type="InterPro" id="IPR011059">
    <property type="entry name" value="Metal-dep_hydrolase_composite"/>
</dbReference>
<keyword evidence="3" id="KW-1185">Reference proteome</keyword>
<dbReference type="AlphaFoldDB" id="A0A2A9CSD8"/>
<organism evidence="2 3">
    <name type="scientific">Propionicimonas paludicola</name>
    <dbReference type="NCBI Taxonomy" id="185243"/>
    <lineage>
        <taxon>Bacteria</taxon>
        <taxon>Bacillati</taxon>
        <taxon>Actinomycetota</taxon>
        <taxon>Actinomycetes</taxon>
        <taxon>Propionibacteriales</taxon>
        <taxon>Nocardioidaceae</taxon>
        <taxon>Propionicimonas</taxon>
    </lineage>
</organism>
<dbReference type="Gene3D" id="2.30.40.10">
    <property type="entry name" value="Urease, subunit C, domain 1"/>
    <property type="match status" value="1"/>
</dbReference>
<dbReference type="SUPFAM" id="SSF51338">
    <property type="entry name" value="Composite domain of metallo-dependent hydrolases"/>
    <property type="match status" value="1"/>
</dbReference>
<dbReference type="Gene3D" id="3.10.310.70">
    <property type="match status" value="1"/>
</dbReference>
<feature type="domain" description="Amidohydrolase 3" evidence="1">
    <location>
        <begin position="44"/>
        <end position="486"/>
    </location>
</feature>
<evidence type="ECO:0000313" key="3">
    <source>
        <dbReference type="Proteomes" id="UP000226079"/>
    </source>
</evidence>
<dbReference type="GO" id="GO:0016810">
    <property type="term" value="F:hydrolase activity, acting on carbon-nitrogen (but not peptide) bonds"/>
    <property type="evidence" value="ECO:0007669"/>
    <property type="project" value="InterPro"/>
</dbReference>
<dbReference type="InterPro" id="IPR032466">
    <property type="entry name" value="Metal_Hydrolase"/>
</dbReference>
<dbReference type="InterPro" id="IPR013108">
    <property type="entry name" value="Amidohydro_3"/>
</dbReference>
<evidence type="ECO:0000259" key="1">
    <source>
        <dbReference type="Pfam" id="PF07969"/>
    </source>
</evidence>
<dbReference type="Pfam" id="PF07969">
    <property type="entry name" value="Amidohydro_3"/>
    <property type="match status" value="1"/>
</dbReference>
<comment type="caution">
    <text evidence="2">The sequence shown here is derived from an EMBL/GenBank/DDBJ whole genome shotgun (WGS) entry which is preliminary data.</text>
</comment>
<reference evidence="2 3" key="1">
    <citation type="submission" date="2017-10" db="EMBL/GenBank/DDBJ databases">
        <title>Sequencing the genomes of 1000 actinobacteria strains.</title>
        <authorList>
            <person name="Klenk H.-P."/>
        </authorList>
    </citation>
    <scope>NUCLEOTIDE SEQUENCE [LARGE SCALE GENOMIC DNA]</scope>
    <source>
        <strain evidence="2 3">DSM 15597</strain>
    </source>
</reference>
<dbReference type="PANTHER" id="PTHR22642:SF2">
    <property type="entry name" value="PROTEIN LONG AFTER FAR-RED 3"/>
    <property type="match status" value="1"/>
</dbReference>
<sequence length="489" mass="50829">MLLRQLRLVPVGSAAPAGLVDLRIVGDRVAEVAPSLNRLPGEDELDAAGRWLIPGLWDQHTHLGQWSRQGTRLDLAGTTSRAEALARVRAGLGAPGEVLVGGGFRPSAWAEPPSTSALDEASGARPVVLVSGDAHSGWLNAAALRRFGLAPRDGLLREAEWFDLLPAVLAAEDAQVGPSAYATAMRSAAARGVVGIVDYEFEPGFVRWPARYRQVGVGLRVRTSTYPVDLDQAIAAGLKTGDVIDGEPLLTMGALKIISDGSLNTQTAHCRQPYADGGHGVQNVPGPELARLLGRADQAGLRVALHAIGDAAVQIALDAFAATGAGGSIEHAQLAGPEQVAELARLGLVASVQPAHLLDDRGVTEVIWDEQRAGRSFPLRELAQAGVELALGSDAPVAPLDPWLAMAAGVHRGEPGDAPWHPEHALTPAQVLASSTDGRGTPSAGAPADLVLLDADPLADGDSATIAQRLRSMPVAATIVAGQVVHQAW</sequence>
<dbReference type="EMBL" id="PDJC01000001">
    <property type="protein sequence ID" value="PFG17091.1"/>
    <property type="molecule type" value="Genomic_DNA"/>
</dbReference>
<gene>
    <name evidence="2" type="ORF">ATK74_1651</name>
</gene>
<evidence type="ECO:0000313" key="2">
    <source>
        <dbReference type="EMBL" id="PFG17091.1"/>
    </source>
</evidence>
<name>A0A2A9CSD8_9ACTN</name>
<dbReference type="Gene3D" id="3.20.20.140">
    <property type="entry name" value="Metal-dependent hydrolases"/>
    <property type="match status" value="1"/>
</dbReference>
<dbReference type="SUPFAM" id="SSF51556">
    <property type="entry name" value="Metallo-dependent hydrolases"/>
    <property type="match status" value="1"/>
</dbReference>
<protein>
    <recommendedName>
        <fullName evidence="1">Amidohydrolase 3 domain-containing protein</fullName>
    </recommendedName>
</protein>
<proteinExistence type="predicted"/>